<organism evidence="2 3">
    <name type="scientific">Cajanus cajan</name>
    <name type="common">Pigeon pea</name>
    <name type="synonym">Cajanus indicus</name>
    <dbReference type="NCBI Taxonomy" id="3821"/>
    <lineage>
        <taxon>Eukaryota</taxon>
        <taxon>Viridiplantae</taxon>
        <taxon>Streptophyta</taxon>
        <taxon>Embryophyta</taxon>
        <taxon>Tracheophyta</taxon>
        <taxon>Spermatophyta</taxon>
        <taxon>Magnoliopsida</taxon>
        <taxon>eudicotyledons</taxon>
        <taxon>Gunneridae</taxon>
        <taxon>Pentapetalae</taxon>
        <taxon>rosids</taxon>
        <taxon>fabids</taxon>
        <taxon>Fabales</taxon>
        <taxon>Fabaceae</taxon>
        <taxon>Papilionoideae</taxon>
        <taxon>50 kb inversion clade</taxon>
        <taxon>NPAAA clade</taxon>
        <taxon>indigoferoid/millettioid clade</taxon>
        <taxon>Phaseoleae</taxon>
        <taxon>Cajanus</taxon>
    </lineage>
</organism>
<feature type="domain" description="Retrotransposon Copia-like N-terminal" evidence="1">
    <location>
        <begin position="7"/>
        <end position="53"/>
    </location>
</feature>
<dbReference type="Gramene" id="C.cajan_35587.t">
    <property type="protein sequence ID" value="C.cajan_35587.t.cds1"/>
    <property type="gene ID" value="C.cajan_35587"/>
</dbReference>
<protein>
    <recommendedName>
        <fullName evidence="1">Retrotransposon Copia-like N-terminal domain-containing protein</fullName>
    </recommendedName>
</protein>
<proteinExistence type="predicted"/>
<name>A0A151RFK6_CAJCA</name>
<dbReference type="EMBL" id="KQ483783">
    <property type="protein sequence ID" value="KYP41279.1"/>
    <property type="molecule type" value="Genomic_DNA"/>
</dbReference>
<dbReference type="Pfam" id="PF14244">
    <property type="entry name" value="Retrotran_gag_3"/>
    <property type="match status" value="1"/>
</dbReference>
<dbReference type="Proteomes" id="UP000075243">
    <property type="component" value="Unassembled WGS sequence"/>
</dbReference>
<sequence>MNPFHLHGNENPSQSLVSSPLMGPNYHAWARAMRLALMPKNKLKLVDGSIIPPVPTDSTYGAWERSNIYCSSAMLAVRSAT</sequence>
<dbReference type="InterPro" id="IPR029472">
    <property type="entry name" value="Copia-like_N"/>
</dbReference>
<dbReference type="PANTHER" id="PTHR37610">
    <property type="entry name" value="CCHC-TYPE DOMAIN-CONTAINING PROTEIN"/>
    <property type="match status" value="1"/>
</dbReference>
<gene>
    <name evidence="2" type="ORF">KK1_037336</name>
</gene>
<reference evidence="2" key="1">
    <citation type="journal article" date="2012" name="Nat. Biotechnol.">
        <title>Draft genome sequence of pigeonpea (Cajanus cajan), an orphan legume crop of resource-poor farmers.</title>
        <authorList>
            <person name="Varshney R.K."/>
            <person name="Chen W."/>
            <person name="Li Y."/>
            <person name="Bharti A.K."/>
            <person name="Saxena R.K."/>
            <person name="Schlueter J.A."/>
            <person name="Donoghue M.T."/>
            <person name="Azam S."/>
            <person name="Fan G."/>
            <person name="Whaley A.M."/>
            <person name="Farmer A.D."/>
            <person name="Sheridan J."/>
            <person name="Iwata A."/>
            <person name="Tuteja R."/>
            <person name="Penmetsa R.V."/>
            <person name="Wu W."/>
            <person name="Upadhyaya H.D."/>
            <person name="Yang S.P."/>
            <person name="Shah T."/>
            <person name="Saxena K.B."/>
            <person name="Michael T."/>
            <person name="McCombie W.R."/>
            <person name="Yang B."/>
            <person name="Zhang G."/>
            <person name="Yang H."/>
            <person name="Wang J."/>
            <person name="Spillane C."/>
            <person name="Cook D.R."/>
            <person name="May G.D."/>
            <person name="Xu X."/>
            <person name="Jackson S.A."/>
        </authorList>
    </citation>
    <scope>NUCLEOTIDE SEQUENCE [LARGE SCALE GENOMIC DNA]</scope>
</reference>
<evidence type="ECO:0000313" key="2">
    <source>
        <dbReference type="EMBL" id="KYP41279.1"/>
    </source>
</evidence>
<evidence type="ECO:0000259" key="1">
    <source>
        <dbReference type="Pfam" id="PF14244"/>
    </source>
</evidence>
<keyword evidence="3" id="KW-1185">Reference proteome</keyword>
<evidence type="ECO:0000313" key="3">
    <source>
        <dbReference type="Proteomes" id="UP000075243"/>
    </source>
</evidence>
<dbReference type="OMA" id="WERSNIY"/>
<dbReference type="PANTHER" id="PTHR37610:SF55">
    <property type="entry name" value="RETROTRANSPOSON COPIA-LIKE N-TERMINAL DOMAIN-CONTAINING PROTEIN"/>
    <property type="match status" value="1"/>
</dbReference>
<dbReference type="AlphaFoldDB" id="A0A151RFK6"/>
<accession>A0A151RFK6</accession>